<feature type="domain" description="FtsK gamma" evidence="1">
    <location>
        <begin position="17"/>
        <end position="73"/>
    </location>
</feature>
<evidence type="ECO:0000259" key="1">
    <source>
        <dbReference type="SMART" id="SM00843"/>
    </source>
</evidence>
<organism evidence="2 3">
    <name type="scientific">Haemophilus paracuniculus</name>
    <dbReference type="NCBI Taxonomy" id="734"/>
    <lineage>
        <taxon>Bacteria</taxon>
        <taxon>Pseudomonadati</taxon>
        <taxon>Pseudomonadota</taxon>
        <taxon>Gammaproteobacteria</taxon>
        <taxon>Pasteurellales</taxon>
        <taxon>Pasteurellaceae</taxon>
        <taxon>Haemophilus</taxon>
    </lineage>
</organism>
<proteinExistence type="predicted"/>
<dbReference type="AlphaFoldDB" id="A0A1T0ASA7"/>
<dbReference type="SMART" id="SM00843">
    <property type="entry name" value="Ftsk_gamma"/>
    <property type="match status" value="1"/>
</dbReference>
<sequence length="80" mass="9274">MNDQIEIDDMNEWIEIPTMPTPPMDEVIAYVRESGVTTISGLQRHFQINFNQAARLIEQLEDQGIISPPVRENKRHILTE</sequence>
<dbReference type="SUPFAM" id="SSF46785">
    <property type="entry name" value="Winged helix' DNA-binding domain"/>
    <property type="match status" value="1"/>
</dbReference>
<name>A0A1T0ASA7_9PAST</name>
<dbReference type="InterPro" id="IPR036390">
    <property type="entry name" value="WH_DNA-bd_sf"/>
</dbReference>
<accession>A0A1T0ASA7</accession>
<protein>
    <recommendedName>
        <fullName evidence="1">FtsK gamma domain-containing protein</fullName>
    </recommendedName>
</protein>
<evidence type="ECO:0000313" key="3">
    <source>
        <dbReference type="Proteomes" id="UP000190867"/>
    </source>
</evidence>
<dbReference type="EMBL" id="MUYA01000007">
    <property type="protein sequence ID" value="OOR99319.1"/>
    <property type="molecule type" value="Genomic_DNA"/>
</dbReference>
<dbReference type="RefSeq" id="WP_078236966.1">
    <property type="nucleotide sequence ID" value="NZ_MUYA01000007.1"/>
</dbReference>
<dbReference type="Gene3D" id="1.10.10.10">
    <property type="entry name" value="Winged helix-like DNA-binding domain superfamily/Winged helix DNA-binding domain"/>
    <property type="match status" value="1"/>
</dbReference>
<dbReference type="Proteomes" id="UP000190867">
    <property type="component" value="Unassembled WGS sequence"/>
</dbReference>
<dbReference type="InterPro" id="IPR018541">
    <property type="entry name" value="Ftsk_gamma"/>
</dbReference>
<dbReference type="STRING" id="734.B0187_06060"/>
<reference evidence="2 3" key="1">
    <citation type="submission" date="2017-02" db="EMBL/GenBank/DDBJ databases">
        <title>Draft genome sequence of Haemophilus paracuniculus CCUG 43573 type strain.</title>
        <authorList>
            <person name="Engstrom-Jakobsson H."/>
            <person name="Salva-Serra F."/>
            <person name="Thorell K."/>
            <person name="Gonzales-Siles L."/>
            <person name="Karlsson R."/>
            <person name="Boulund F."/>
            <person name="Engstrand L."/>
            <person name="Kristiansson E."/>
            <person name="Moore E."/>
        </authorList>
    </citation>
    <scope>NUCLEOTIDE SEQUENCE [LARGE SCALE GENOMIC DNA]</scope>
    <source>
        <strain evidence="2 3">CCUG 43573</strain>
    </source>
</reference>
<comment type="caution">
    <text evidence="2">The sequence shown here is derived from an EMBL/GenBank/DDBJ whole genome shotgun (WGS) entry which is preliminary data.</text>
</comment>
<dbReference type="Pfam" id="PF09397">
    <property type="entry name" value="FtsK_gamma"/>
    <property type="match status" value="1"/>
</dbReference>
<keyword evidence="3" id="KW-1185">Reference proteome</keyword>
<dbReference type="InterPro" id="IPR036388">
    <property type="entry name" value="WH-like_DNA-bd_sf"/>
</dbReference>
<dbReference type="OrthoDB" id="5290530at2"/>
<evidence type="ECO:0000313" key="2">
    <source>
        <dbReference type="EMBL" id="OOR99319.1"/>
    </source>
</evidence>
<gene>
    <name evidence="2" type="ORF">B0187_06060</name>
</gene>